<dbReference type="Proteomes" id="UP000800235">
    <property type="component" value="Unassembled WGS sequence"/>
</dbReference>
<feature type="transmembrane region" description="Helical" evidence="6">
    <location>
        <begin position="122"/>
        <end position="140"/>
    </location>
</feature>
<feature type="transmembrane region" description="Helical" evidence="6">
    <location>
        <begin position="60"/>
        <end position="79"/>
    </location>
</feature>
<comment type="caution">
    <text evidence="8">The sequence shown here is derived from an EMBL/GenBank/DDBJ whole genome shotgun (WGS) entry which is preliminary data.</text>
</comment>
<dbReference type="EMBL" id="MU007103">
    <property type="protein sequence ID" value="KAF2421041.1"/>
    <property type="molecule type" value="Genomic_DNA"/>
</dbReference>
<feature type="transmembrane region" description="Helical" evidence="6">
    <location>
        <begin position="282"/>
        <end position="302"/>
    </location>
</feature>
<evidence type="ECO:0000313" key="9">
    <source>
        <dbReference type="Proteomes" id="UP000800235"/>
    </source>
</evidence>
<evidence type="ECO:0000313" key="8">
    <source>
        <dbReference type="EMBL" id="KAF2421041.1"/>
    </source>
</evidence>
<gene>
    <name evidence="8" type="ORF">EJ08DRAFT_653609</name>
</gene>
<feature type="transmembrane region" description="Helical" evidence="6">
    <location>
        <begin position="323"/>
        <end position="345"/>
    </location>
</feature>
<keyword evidence="4 6" id="KW-0472">Membrane</keyword>
<feature type="transmembrane region" description="Helical" evidence="6">
    <location>
        <begin position="146"/>
        <end position="166"/>
    </location>
</feature>
<dbReference type="PANTHER" id="PTHR23501:SF201">
    <property type="entry name" value="MFS AFLATOXIN EFFLUX PUMP"/>
    <property type="match status" value="1"/>
</dbReference>
<keyword evidence="2 6" id="KW-0812">Transmembrane</keyword>
<dbReference type="Pfam" id="PF07690">
    <property type="entry name" value="MFS_1"/>
    <property type="match status" value="1"/>
</dbReference>
<dbReference type="GO" id="GO:0022857">
    <property type="term" value="F:transmembrane transporter activity"/>
    <property type="evidence" value="ECO:0007669"/>
    <property type="project" value="InterPro"/>
</dbReference>
<feature type="transmembrane region" description="Helical" evidence="6">
    <location>
        <begin position="357"/>
        <end position="376"/>
    </location>
</feature>
<feature type="transmembrane region" description="Helical" evidence="6">
    <location>
        <begin position="383"/>
        <end position="402"/>
    </location>
</feature>
<dbReference type="InterPro" id="IPR036259">
    <property type="entry name" value="MFS_trans_sf"/>
</dbReference>
<evidence type="ECO:0000259" key="7">
    <source>
        <dbReference type="PROSITE" id="PS50850"/>
    </source>
</evidence>
<feature type="transmembrane region" description="Helical" evidence="6">
    <location>
        <begin position="91"/>
        <end position="110"/>
    </location>
</feature>
<keyword evidence="3 6" id="KW-1133">Transmembrane helix</keyword>
<feature type="domain" description="Major facilitator superfamily (MFS) profile" evidence="7">
    <location>
        <begin position="56"/>
        <end position="550"/>
    </location>
</feature>
<sequence>MEAQNIGAKPAATTEAEKLSIVSSNSDEATLSKGNALEHVETEEAVYPTGPKVAVIMGSLYISMFLVALDRTIIATAIPRITDEFHSIDDIGWYGSAYMLTACGFILIYGRVYTFYSTKWTFLSGIFLFEVGSAICGAAPSSTVLIVGRAIAGFGSSGIFTGAINIMINTVPLHKRPLYQGLFGACFAVASVAGPLMGGAFTDSKATWRWCFYINLPLGAVTIIALIFLLQLNEKEKVEMTFTEKLRHLDPIGTLFFLPSIICLLLALQWGGTHYAWGSWRIVVLLVVFAVLMVGFIVIQVLHKDTTATIPARIITQRSVMFGSIYTFFSGSAFMVSVFYLPLWFQAIKGASAVRSGIMSIPLILSLVVAAMLAGAMVQRFGYYTPFMYAGATIMSIGAGLVTTFKTDTGHQKWIGYQILLGLGIGMGMQQSNLAVQTVLHHRDIPTGSAIMFFWQSLGGTIFVSVGQNLFLDKFISQLSLLPKGIIDPRQLMSIGATDIRNVVPKDNLDEVISAYNYALVKGPLLAGVICASLAIIGALGMEFRSTKEKLQQKRASKDLEKDSELKMKKGTAVEEKSL</sequence>
<dbReference type="PROSITE" id="PS50850">
    <property type="entry name" value="MFS"/>
    <property type="match status" value="1"/>
</dbReference>
<dbReference type="InterPro" id="IPR020846">
    <property type="entry name" value="MFS_dom"/>
</dbReference>
<name>A0A9P4NGU4_9PEZI</name>
<feature type="transmembrane region" description="Helical" evidence="6">
    <location>
        <begin position="251"/>
        <end position="270"/>
    </location>
</feature>
<dbReference type="FunFam" id="1.20.1250.20:FF:000196">
    <property type="entry name" value="MFS toxin efflux pump (AflT)"/>
    <property type="match status" value="1"/>
</dbReference>
<dbReference type="FunFam" id="1.20.1720.10:FF:000012">
    <property type="entry name" value="MFS toxin efflux pump (AflT)"/>
    <property type="match status" value="1"/>
</dbReference>
<feature type="transmembrane region" description="Helical" evidence="6">
    <location>
        <begin position="178"/>
        <end position="201"/>
    </location>
</feature>
<dbReference type="InterPro" id="IPR011701">
    <property type="entry name" value="MFS"/>
</dbReference>
<organism evidence="8 9">
    <name type="scientific">Tothia fuscella</name>
    <dbReference type="NCBI Taxonomy" id="1048955"/>
    <lineage>
        <taxon>Eukaryota</taxon>
        <taxon>Fungi</taxon>
        <taxon>Dikarya</taxon>
        <taxon>Ascomycota</taxon>
        <taxon>Pezizomycotina</taxon>
        <taxon>Dothideomycetes</taxon>
        <taxon>Pleosporomycetidae</taxon>
        <taxon>Venturiales</taxon>
        <taxon>Cylindrosympodiaceae</taxon>
        <taxon>Tothia</taxon>
    </lineage>
</organism>
<accession>A0A9P4NGU4</accession>
<evidence type="ECO:0000256" key="3">
    <source>
        <dbReference type="ARBA" id="ARBA00022989"/>
    </source>
</evidence>
<feature type="region of interest" description="Disordered" evidence="5">
    <location>
        <begin position="553"/>
        <end position="579"/>
    </location>
</feature>
<dbReference type="GO" id="GO:0005886">
    <property type="term" value="C:plasma membrane"/>
    <property type="evidence" value="ECO:0007669"/>
    <property type="project" value="TreeGrafter"/>
</dbReference>
<dbReference type="Gene3D" id="1.20.1250.20">
    <property type="entry name" value="MFS general substrate transporter like domains"/>
    <property type="match status" value="2"/>
</dbReference>
<evidence type="ECO:0000256" key="4">
    <source>
        <dbReference type="ARBA" id="ARBA00023136"/>
    </source>
</evidence>
<evidence type="ECO:0000256" key="2">
    <source>
        <dbReference type="ARBA" id="ARBA00022692"/>
    </source>
</evidence>
<comment type="subcellular location">
    <subcellularLocation>
        <location evidence="1">Membrane</location>
        <topology evidence="1">Multi-pass membrane protein</topology>
    </subcellularLocation>
</comment>
<feature type="transmembrane region" description="Helical" evidence="6">
    <location>
        <begin position="414"/>
        <end position="436"/>
    </location>
</feature>
<evidence type="ECO:0000256" key="5">
    <source>
        <dbReference type="SAM" id="MobiDB-lite"/>
    </source>
</evidence>
<feature type="transmembrane region" description="Helical" evidence="6">
    <location>
        <begin position="448"/>
        <end position="471"/>
    </location>
</feature>
<reference evidence="8" key="1">
    <citation type="journal article" date="2020" name="Stud. Mycol.">
        <title>101 Dothideomycetes genomes: a test case for predicting lifestyles and emergence of pathogens.</title>
        <authorList>
            <person name="Haridas S."/>
            <person name="Albert R."/>
            <person name="Binder M."/>
            <person name="Bloem J."/>
            <person name="Labutti K."/>
            <person name="Salamov A."/>
            <person name="Andreopoulos B."/>
            <person name="Baker S."/>
            <person name="Barry K."/>
            <person name="Bills G."/>
            <person name="Bluhm B."/>
            <person name="Cannon C."/>
            <person name="Castanera R."/>
            <person name="Culley D."/>
            <person name="Daum C."/>
            <person name="Ezra D."/>
            <person name="Gonzalez J."/>
            <person name="Henrissat B."/>
            <person name="Kuo A."/>
            <person name="Liang C."/>
            <person name="Lipzen A."/>
            <person name="Lutzoni F."/>
            <person name="Magnuson J."/>
            <person name="Mondo S."/>
            <person name="Nolan M."/>
            <person name="Ohm R."/>
            <person name="Pangilinan J."/>
            <person name="Park H.-J."/>
            <person name="Ramirez L."/>
            <person name="Alfaro M."/>
            <person name="Sun H."/>
            <person name="Tritt A."/>
            <person name="Yoshinaga Y."/>
            <person name="Zwiers L.-H."/>
            <person name="Turgeon B."/>
            <person name="Goodwin S."/>
            <person name="Spatafora J."/>
            <person name="Crous P."/>
            <person name="Grigoriev I."/>
        </authorList>
    </citation>
    <scope>NUCLEOTIDE SEQUENCE</scope>
    <source>
        <strain evidence="8">CBS 130266</strain>
    </source>
</reference>
<dbReference type="SUPFAM" id="SSF103473">
    <property type="entry name" value="MFS general substrate transporter"/>
    <property type="match status" value="1"/>
</dbReference>
<dbReference type="OrthoDB" id="10021397at2759"/>
<feature type="transmembrane region" description="Helical" evidence="6">
    <location>
        <begin position="525"/>
        <end position="544"/>
    </location>
</feature>
<protein>
    <submittedName>
        <fullName evidence="8">MFS multidrug transporter</fullName>
    </submittedName>
</protein>
<proteinExistence type="predicted"/>
<keyword evidence="9" id="KW-1185">Reference proteome</keyword>
<dbReference type="CDD" id="cd17502">
    <property type="entry name" value="MFS_Azr1_MDR_like"/>
    <property type="match status" value="1"/>
</dbReference>
<evidence type="ECO:0000256" key="6">
    <source>
        <dbReference type="SAM" id="Phobius"/>
    </source>
</evidence>
<evidence type="ECO:0000256" key="1">
    <source>
        <dbReference type="ARBA" id="ARBA00004141"/>
    </source>
</evidence>
<dbReference type="AlphaFoldDB" id="A0A9P4NGU4"/>
<dbReference type="PANTHER" id="PTHR23501">
    <property type="entry name" value="MAJOR FACILITATOR SUPERFAMILY"/>
    <property type="match status" value="1"/>
</dbReference>
<feature type="transmembrane region" description="Helical" evidence="6">
    <location>
        <begin position="207"/>
        <end position="230"/>
    </location>
</feature>